<gene>
    <name evidence="8" type="ORF">PU560_10845</name>
</gene>
<comment type="catalytic activity">
    <reaction evidence="6">
        <text>cytidine(34) in tRNA(Ile2) + L-lysine + ATP = lysidine(34) in tRNA(Ile2) + AMP + diphosphate + H(+)</text>
        <dbReference type="Rhea" id="RHEA:43744"/>
        <dbReference type="Rhea" id="RHEA-COMP:10625"/>
        <dbReference type="Rhea" id="RHEA-COMP:10670"/>
        <dbReference type="ChEBI" id="CHEBI:15378"/>
        <dbReference type="ChEBI" id="CHEBI:30616"/>
        <dbReference type="ChEBI" id="CHEBI:32551"/>
        <dbReference type="ChEBI" id="CHEBI:33019"/>
        <dbReference type="ChEBI" id="CHEBI:82748"/>
        <dbReference type="ChEBI" id="CHEBI:83665"/>
        <dbReference type="ChEBI" id="CHEBI:456215"/>
        <dbReference type="EC" id="6.3.4.19"/>
    </reaction>
</comment>
<reference evidence="8" key="1">
    <citation type="submission" date="2023-02" db="EMBL/GenBank/DDBJ databases">
        <title>Georgenia sp.10Sc9-8, isolated from a soil sample collected from the Taklamakan desert.</title>
        <authorList>
            <person name="Liu S."/>
        </authorList>
    </citation>
    <scope>NUCLEOTIDE SEQUENCE</scope>
    <source>
        <strain evidence="8">10Sc9-8</strain>
    </source>
</reference>
<dbReference type="Gene3D" id="3.40.50.620">
    <property type="entry name" value="HUPs"/>
    <property type="match status" value="1"/>
</dbReference>
<accession>A0ABT5TY19</accession>
<dbReference type="Pfam" id="PF01171">
    <property type="entry name" value="ATP_bind_3"/>
    <property type="match status" value="1"/>
</dbReference>
<dbReference type="PANTHER" id="PTHR43033">
    <property type="entry name" value="TRNA(ILE)-LYSIDINE SYNTHASE-RELATED"/>
    <property type="match status" value="1"/>
</dbReference>
<evidence type="ECO:0000313" key="9">
    <source>
        <dbReference type="Proteomes" id="UP001165561"/>
    </source>
</evidence>
<protein>
    <recommendedName>
        <fullName evidence="1">tRNA(Ile)-lysidine synthetase</fullName>
        <ecNumber evidence="1">6.3.4.19</ecNumber>
    </recommendedName>
</protein>
<evidence type="ECO:0000259" key="7">
    <source>
        <dbReference type="Pfam" id="PF01171"/>
    </source>
</evidence>
<evidence type="ECO:0000313" key="8">
    <source>
        <dbReference type="EMBL" id="MDD9206959.1"/>
    </source>
</evidence>
<comment type="caution">
    <text evidence="8">The sequence shown here is derived from an EMBL/GenBank/DDBJ whole genome shotgun (WGS) entry which is preliminary data.</text>
</comment>
<keyword evidence="9" id="KW-1185">Reference proteome</keyword>
<dbReference type="EC" id="6.3.4.19" evidence="1"/>
<dbReference type="GO" id="GO:0005524">
    <property type="term" value="F:ATP binding"/>
    <property type="evidence" value="ECO:0007669"/>
    <property type="project" value="UniProtKB-KW"/>
</dbReference>
<dbReference type="Proteomes" id="UP001165561">
    <property type="component" value="Unassembled WGS sequence"/>
</dbReference>
<dbReference type="SUPFAM" id="SSF52402">
    <property type="entry name" value="Adenine nucleotide alpha hydrolases-like"/>
    <property type="match status" value="1"/>
</dbReference>
<evidence type="ECO:0000256" key="6">
    <source>
        <dbReference type="ARBA" id="ARBA00048539"/>
    </source>
</evidence>
<evidence type="ECO:0000256" key="5">
    <source>
        <dbReference type="ARBA" id="ARBA00022840"/>
    </source>
</evidence>
<evidence type="ECO:0000256" key="1">
    <source>
        <dbReference type="ARBA" id="ARBA00013267"/>
    </source>
</evidence>
<dbReference type="InterPro" id="IPR012094">
    <property type="entry name" value="tRNA_Ile_lys_synt"/>
</dbReference>
<dbReference type="InterPro" id="IPR014729">
    <property type="entry name" value="Rossmann-like_a/b/a_fold"/>
</dbReference>
<dbReference type="CDD" id="cd01992">
    <property type="entry name" value="TilS_N"/>
    <property type="match status" value="1"/>
</dbReference>
<keyword evidence="4" id="KW-0547">Nucleotide-binding</keyword>
<dbReference type="PANTHER" id="PTHR43033:SF1">
    <property type="entry name" value="TRNA(ILE)-LYSIDINE SYNTHASE-RELATED"/>
    <property type="match status" value="1"/>
</dbReference>
<feature type="domain" description="tRNA(Ile)-lysidine/2-thiocytidine synthase N-terminal" evidence="7">
    <location>
        <begin position="28"/>
        <end position="119"/>
    </location>
</feature>
<proteinExistence type="predicted"/>
<dbReference type="EMBL" id="JARACI010001013">
    <property type="protein sequence ID" value="MDD9206959.1"/>
    <property type="molecule type" value="Genomic_DNA"/>
</dbReference>
<dbReference type="InterPro" id="IPR011063">
    <property type="entry name" value="TilS/TtcA_N"/>
</dbReference>
<organism evidence="8 9">
    <name type="scientific">Georgenia halotolerans</name>
    <dbReference type="NCBI Taxonomy" id="3028317"/>
    <lineage>
        <taxon>Bacteria</taxon>
        <taxon>Bacillati</taxon>
        <taxon>Actinomycetota</taxon>
        <taxon>Actinomycetes</taxon>
        <taxon>Micrococcales</taxon>
        <taxon>Bogoriellaceae</taxon>
        <taxon>Georgenia</taxon>
    </lineage>
</organism>
<evidence type="ECO:0000256" key="3">
    <source>
        <dbReference type="ARBA" id="ARBA00022694"/>
    </source>
</evidence>
<keyword evidence="5 8" id="KW-0067">ATP-binding</keyword>
<keyword evidence="2" id="KW-0436">Ligase</keyword>
<dbReference type="InterPro" id="IPR012795">
    <property type="entry name" value="tRNA_Ile_lys_synt_N"/>
</dbReference>
<keyword evidence="3" id="KW-0819">tRNA processing</keyword>
<evidence type="ECO:0000256" key="2">
    <source>
        <dbReference type="ARBA" id="ARBA00022598"/>
    </source>
</evidence>
<name>A0ABT5TY19_9MICO</name>
<feature type="non-terminal residue" evidence="8">
    <location>
        <position position="187"/>
    </location>
</feature>
<evidence type="ECO:0000256" key="4">
    <source>
        <dbReference type="ARBA" id="ARBA00022741"/>
    </source>
</evidence>
<sequence length="187" mass="18364">MAGPHPDVAAARAAVRSALTGLPPGAPVLVACSGGADSLALAAAAGFEAPRSGLRVGSVSVDHGLRPGSREEAERAAGQCAALGLAPSLVTHASVGAGGGPEGAAREARYTALARVARDRVDQVAARREGAGASWGPGAREGTGPFRSPAVVLLGHTLDDQAETVLLGLARGSGARSLSGMPPEVVD</sequence>